<gene>
    <name evidence="2" type="ORF">niasHS_016905</name>
</gene>
<feature type="compositionally biased region" description="Low complexity" evidence="1">
    <location>
        <begin position="11"/>
        <end position="36"/>
    </location>
</feature>
<protein>
    <submittedName>
        <fullName evidence="2">Uncharacterized protein</fullName>
    </submittedName>
</protein>
<feature type="compositionally biased region" description="Basic and acidic residues" evidence="1">
    <location>
        <begin position="118"/>
        <end position="135"/>
    </location>
</feature>
<comment type="caution">
    <text evidence="2">The sequence shown here is derived from an EMBL/GenBank/DDBJ whole genome shotgun (WGS) entry which is preliminary data.</text>
</comment>
<evidence type="ECO:0000256" key="1">
    <source>
        <dbReference type="SAM" id="MobiDB-lite"/>
    </source>
</evidence>
<name>A0ABD2HYG8_HETSC</name>
<dbReference type="AlphaFoldDB" id="A0ABD2HYG8"/>
<sequence length="159" mass="17573">MVPQPEVGVEQLHQQRQHSQQKSPSPYWSSSSSQQQRAITPPEFTMPSSHGQNARHRQQQSYASGDGGPPCLAAEKCQHLRHPGLLYVLRHLHQRLPSYKMPKESVVGTVKIVPRKPPPPEEKRNTAKGSDNAKRTAVDCHAVDFATTDAAIVDTTAKA</sequence>
<evidence type="ECO:0000313" key="2">
    <source>
        <dbReference type="EMBL" id="KAL3071806.1"/>
    </source>
</evidence>
<keyword evidence="3" id="KW-1185">Reference proteome</keyword>
<reference evidence="2 3" key="1">
    <citation type="submission" date="2024-10" db="EMBL/GenBank/DDBJ databases">
        <authorList>
            <person name="Kim D."/>
        </authorList>
    </citation>
    <scope>NUCLEOTIDE SEQUENCE [LARGE SCALE GENOMIC DNA]</scope>
    <source>
        <strain evidence="2">Taebaek</strain>
    </source>
</reference>
<dbReference type="Proteomes" id="UP001620645">
    <property type="component" value="Unassembled WGS sequence"/>
</dbReference>
<accession>A0ABD2HYG8</accession>
<proteinExistence type="predicted"/>
<organism evidence="2 3">
    <name type="scientific">Heterodera schachtii</name>
    <name type="common">Sugarbeet cyst nematode worm</name>
    <name type="synonym">Tylenchus schachtii</name>
    <dbReference type="NCBI Taxonomy" id="97005"/>
    <lineage>
        <taxon>Eukaryota</taxon>
        <taxon>Metazoa</taxon>
        <taxon>Ecdysozoa</taxon>
        <taxon>Nematoda</taxon>
        <taxon>Chromadorea</taxon>
        <taxon>Rhabditida</taxon>
        <taxon>Tylenchina</taxon>
        <taxon>Tylenchomorpha</taxon>
        <taxon>Tylenchoidea</taxon>
        <taxon>Heteroderidae</taxon>
        <taxon>Heteroderinae</taxon>
        <taxon>Heterodera</taxon>
    </lineage>
</organism>
<feature type="region of interest" description="Disordered" evidence="1">
    <location>
        <begin position="1"/>
        <end position="72"/>
    </location>
</feature>
<evidence type="ECO:0000313" key="3">
    <source>
        <dbReference type="Proteomes" id="UP001620645"/>
    </source>
</evidence>
<feature type="region of interest" description="Disordered" evidence="1">
    <location>
        <begin position="111"/>
        <end position="135"/>
    </location>
</feature>
<dbReference type="EMBL" id="JBICCN010000385">
    <property type="protein sequence ID" value="KAL3071806.1"/>
    <property type="molecule type" value="Genomic_DNA"/>
</dbReference>